<feature type="compositionally biased region" description="Polar residues" evidence="1">
    <location>
        <begin position="59"/>
        <end position="69"/>
    </location>
</feature>
<accession>Q9JG63</accession>
<dbReference type="KEGG" id="vg:1452655"/>
<protein>
    <submittedName>
        <fullName evidence="3">ORF3</fullName>
    </submittedName>
</protein>
<keyword evidence="4" id="KW-1185">Reference proteome</keyword>
<name>Q9JG63_9VIRU</name>
<reference evidence="3 4" key="1">
    <citation type="journal article" date="2000" name="Intervirology">
        <title>Full or near full length nucleotide sequences of TT virus variants (Types SANBAN and YONBAN) and the TT virus-like mini virus.</title>
        <authorList>
            <person name="Takahashi K."/>
            <person name="Hijikata M."/>
            <person name="Samokhvalov E.I."/>
            <person name="Mishiro S."/>
        </authorList>
    </citation>
    <scope>NUCLEOTIDE SEQUENCE [LARGE SCALE GENOMIC DNA]</scope>
    <source>
        <strain evidence="3">TLMV-CLC062</strain>
    </source>
</reference>
<sequence>MTNQPIPSPITSYKQLRCRVQQHHLNTSSGTLTNAEESLQKELQKELLKTSKLKQMFCQLQNQQPGVQQHTEKHKTHRRHRPRKKTKHSRRRRNYSSSEESKNSSTNSSDDSYSD</sequence>
<organism evidence="3 4">
    <name type="scientific">Torque teno mini virus 9</name>
    <dbReference type="NCBI Taxonomy" id="687377"/>
    <lineage>
        <taxon>Viruses</taxon>
        <taxon>Monodnaviria</taxon>
        <taxon>Shotokuvirae</taxon>
        <taxon>Commensaviricota</taxon>
        <taxon>Cardeaviricetes</taxon>
        <taxon>Sanitavirales</taxon>
        <taxon>Anelloviridae</taxon>
        <taxon>Betatorquevirus</taxon>
        <taxon>Betatorquevirus homini9</taxon>
    </lineage>
</organism>
<feature type="compositionally biased region" description="Basic residues" evidence="1">
    <location>
        <begin position="72"/>
        <end position="94"/>
    </location>
</feature>
<dbReference type="EMBL" id="AB038625">
    <property type="protein sequence ID" value="BAA93596.1"/>
    <property type="molecule type" value="Genomic_DNA"/>
</dbReference>
<dbReference type="RefSeq" id="NP_054657.1">
    <property type="nucleotide sequence ID" value="NC_002195.1"/>
</dbReference>
<feature type="domain" description="DUF755" evidence="2">
    <location>
        <begin position="2"/>
        <end position="112"/>
    </location>
</feature>
<dbReference type="Pfam" id="PF05501">
    <property type="entry name" value="DUF755"/>
    <property type="match status" value="1"/>
</dbReference>
<evidence type="ECO:0000259" key="2">
    <source>
        <dbReference type="Pfam" id="PF05501"/>
    </source>
</evidence>
<evidence type="ECO:0000313" key="4">
    <source>
        <dbReference type="Proteomes" id="UP000114767"/>
    </source>
</evidence>
<evidence type="ECO:0000256" key="1">
    <source>
        <dbReference type="SAM" id="MobiDB-lite"/>
    </source>
</evidence>
<dbReference type="GeneID" id="1452655"/>
<proteinExistence type="predicted"/>
<evidence type="ECO:0000313" key="3">
    <source>
        <dbReference type="EMBL" id="BAA93596.1"/>
    </source>
</evidence>
<dbReference type="Proteomes" id="UP000114767">
    <property type="component" value="Segment"/>
</dbReference>
<dbReference type="OrthoDB" id="41713at10239"/>
<dbReference type="InterPro" id="IPR008474">
    <property type="entry name" value="DUF755"/>
</dbReference>
<feature type="region of interest" description="Disordered" evidence="1">
    <location>
        <begin position="59"/>
        <end position="115"/>
    </location>
</feature>
<feature type="compositionally biased region" description="Low complexity" evidence="1">
    <location>
        <begin position="95"/>
        <end position="115"/>
    </location>
</feature>